<keyword evidence="2" id="KW-0812">Transmembrane</keyword>
<reference evidence="3 5" key="2">
    <citation type="submission" date="2016-02" db="EMBL/GenBank/DDBJ databases">
        <title>Complete Genome Sequence of Propionibacterium acidipropionici ATCC 55737.</title>
        <authorList>
            <person name="Luna Flores C.H."/>
            <person name="Nielsen L.K."/>
            <person name="Marcellin E."/>
        </authorList>
    </citation>
    <scope>NUCLEOTIDE SEQUENCE [LARGE SCALE GENOMIC DNA]</scope>
    <source>
        <strain evidence="3 5">ATCC 55737</strain>
    </source>
</reference>
<sequence>MGLFRPYKQGQTETEPVKGSGQKGSGQNSADDATPAPSQPEPRAEETTQPRGRTAKTGPTPTRAQAEAARMARLHPNLSRKEIRKRDRRAREERRLSNLEALEKRPERTMIRNYVDSRRTFGEFIMPIFLVIMAVWLVIIMFMPRQIVIVNLLSLVMLLTMIGWGVDTWRLWRGVKKELMARYPDMSRKGLLSYLNNRVMTPRRWRNPAPAVERGGARRTPKD</sequence>
<protein>
    <recommendedName>
        <fullName evidence="7">DUF3043 domain-containing protein</fullName>
    </recommendedName>
</protein>
<evidence type="ECO:0000313" key="4">
    <source>
        <dbReference type="EMBL" id="AOZ45519.1"/>
    </source>
</evidence>
<dbReference type="Pfam" id="PF11241">
    <property type="entry name" value="DUF3043"/>
    <property type="match status" value="1"/>
</dbReference>
<feature type="compositionally biased region" description="Basic and acidic residues" evidence="1">
    <location>
        <begin position="79"/>
        <end position="93"/>
    </location>
</feature>
<evidence type="ECO:0000313" key="6">
    <source>
        <dbReference type="Proteomes" id="UP000178666"/>
    </source>
</evidence>
<evidence type="ECO:0000256" key="1">
    <source>
        <dbReference type="SAM" id="MobiDB-lite"/>
    </source>
</evidence>
<feature type="compositionally biased region" description="Polar residues" evidence="1">
    <location>
        <begin position="49"/>
        <end position="63"/>
    </location>
</feature>
<evidence type="ECO:0000256" key="2">
    <source>
        <dbReference type="SAM" id="Phobius"/>
    </source>
</evidence>
<accession>A0AAC9AP90</accession>
<dbReference type="AlphaFoldDB" id="A0AAC9AP90"/>
<organism evidence="3 5">
    <name type="scientific">Acidipropionibacterium acidipropionici</name>
    <dbReference type="NCBI Taxonomy" id="1748"/>
    <lineage>
        <taxon>Bacteria</taxon>
        <taxon>Bacillati</taxon>
        <taxon>Actinomycetota</taxon>
        <taxon>Actinomycetes</taxon>
        <taxon>Propionibacteriales</taxon>
        <taxon>Propionibacteriaceae</taxon>
        <taxon>Acidipropionibacterium</taxon>
    </lineage>
</organism>
<dbReference type="Proteomes" id="UP000178666">
    <property type="component" value="Chromosome"/>
</dbReference>
<feature type="transmembrane region" description="Helical" evidence="2">
    <location>
        <begin position="149"/>
        <end position="172"/>
    </location>
</feature>
<dbReference type="Proteomes" id="UP000075221">
    <property type="component" value="Chromosome"/>
</dbReference>
<reference evidence="4 6" key="1">
    <citation type="journal article" date="2016" name="Plant Dis.">
        <title>Improved production of propionic acid using genome shuffling.</title>
        <authorList>
            <person name="Luna-Flores C.H."/>
            <person name="Palfreyman R.W."/>
            <person name="Kromer J.O."/>
            <person name="Nielsen L.K."/>
            <person name="Marcellin E."/>
        </authorList>
    </citation>
    <scope>NUCLEOTIDE SEQUENCE [LARGE SCALE GENOMIC DNA]</scope>
    <source>
        <strain evidence="4 6">F3E8</strain>
    </source>
</reference>
<feature type="transmembrane region" description="Helical" evidence="2">
    <location>
        <begin position="124"/>
        <end position="143"/>
    </location>
</feature>
<keyword evidence="2" id="KW-1133">Transmembrane helix</keyword>
<name>A0AAC9AP90_9ACTN</name>
<dbReference type="OMA" id="IQMRRWR"/>
<dbReference type="InterPro" id="IPR021403">
    <property type="entry name" value="DUF3043"/>
</dbReference>
<evidence type="ECO:0000313" key="5">
    <source>
        <dbReference type="Proteomes" id="UP000075221"/>
    </source>
</evidence>
<evidence type="ECO:0000313" key="3">
    <source>
        <dbReference type="EMBL" id="AMS06729.1"/>
    </source>
</evidence>
<keyword evidence="6" id="KW-1185">Reference proteome</keyword>
<feature type="region of interest" description="Disordered" evidence="1">
    <location>
        <begin position="1"/>
        <end position="93"/>
    </location>
</feature>
<dbReference type="EMBL" id="CP014352">
    <property type="protein sequence ID" value="AMS06729.1"/>
    <property type="molecule type" value="Genomic_DNA"/>
</dbReference>
<keyword evidence="2" id="KW-0472">Membrane</keyword>
<evidence type="ECO:0008006" key="7">
    <source>
        <dbReference type="Google" id="ProtNLM"/>
    </source>
</evidence>
<dbReference type="EMBL" id="CP015970">
    <property type="protein sequence ID" value="AOZ45519.1"/>
    <property type="molecule type" value="Genomic_DNA"/>
</dbReference>
<dbReference type="RefSeq" id="WP_015069947.1">
    <property type="nucleotide sequence ID" value="NZ_CP014352.1"/>
</dbReference>
<gene>
    <name evidence="4" type="ORF">A8L58_00995</name>
    <name evidence="3" type="ORF">AXH35_16055</name>
</gene>
<proteinExistence type="predicted"/>